<gene>
    <name evidence="2" type="ORF">B7P43_G10216</name>
</gene>
<dbReference type="Proteomes" id="UP000235965">
    <property type="component" value="Unassembled WGS sequence"/>
</dbReference>
<comment type="caution">
    <text evidence="2">The sequence shown here is derived from an EMBL/GenBank/DDBJ whole genome shotgun (WGS) entry which is preliminary data.</text>
</comment>
<feature type="compositionally biased region" description="Low complexity" evidence="1">
    <location>
        <begin position="160"/>
        <end position="182"/>
    </location>
</feature>
<dbReference type="EMBL" id="NEVH01009082">
    <property type="protein sequence ID" value="PNF33754.1"/>
    <property type="molecule type" value="Genomic_DNA"/>
</dbReference>
<accession>A0A2J7QYU5</accession>
<keyword evidence="3" id="KW-1185">Reference proteome</keyword>
<proteinExistence type="predicted"/>
<feature type="region of interest" description="Disordered" evidence="1">
    <location>
        <begin position="359"/>
        <end position="384"/>
    </location>
</feature>
<protein>
    <submittedName>
        <fullName evidence="2">Uncharacterized protein</fullName>
    </submittedName>
</protein>
<sequence>MVMPPVSGSSTEYPSYQPRTPLVPPPQQNNPLSPVLGPRMPMSPQQWPHQPSRPPVSLNGGSGMLEPQSNQGISYLPHTACDSRSMEPQKVVPPTVGAGQDIGMSPLQNSAPPPVSDSSNNLVPQSEFSSASQLLGDKFSSNNRTPNMNGADSSLNGHIPPSLAPTTPSSSNLDMSSNQSMDTAPKTVDMKPSSSTSLLPSLGLPPTEQSAYAEFSAGSSSVPSYQSSGVDDMMPSQYPAPVDGGLSVPDQNSDGMMNTSSLYDPSIVGTSSHHPLPLPPPSLGLSAFSHQQEMAALQQQLQEMYCMPPGPDHQEKIVRLQDRIAIVQQHMATEQCSGGPHCMLQDSMFVSPFLDHTSQVTSTTGKGKGKSSSRGKKGRKKAIEINPLLVDSSVMPDMNIGECMEEFHQPLELKPKKPKSPRKPREPKKPKEPKPPKEPKLPKEPKPPREPKPPKEPKAPKEPKRKREPKVPGDPKTAKPRRRNTKKKKEGEVIQELIDPLALEQSNEQLMVAEARSTGSPTITIIESLDGSLTSLTTSAASSLTTSITATTVNTNTATTAIDRLSIAEVADKSIEGDPETPVLIKESEDPASPNKSLSESSVKGTLTPKKPKKDRKPKVKAIFAGKKNSKGAFSSSKKKKKLSTADESEVEDMMATPPPSPEDDSEASKNVSLFV</sequence>
<feature type="compositionally biased region" description="Basic and acidic residues" evidence="1">
    <location>
        <begin position="423"/>
        <end position="462"/>
    </location>
</feature>
<feature type="compositionally biased region" description="Basic residues" evidence="1">
    <location>
        <begin position="610"/>
        <end position="620"/>
    </location>
</feature>
<feature type="region of interest" description="Disordered" evidence="1">
    <location>
        <begin position="407"/>
        <end position="493"/>
    </location>
</feature>
<feature type="region of interest" description="Disordered" evidence="1">
    <location>
        <begin position="573"/>
        <end position="676"/>
    </location>
</feature>
<evidence type="ECO:0000313" key="2">
    <source>
        <dbReference type="EMBL" id="PNF33754.1"/>
    </source>
</evidence>
<feature type="compositionally biased region" description="Basic residues" evidence="1">
    <location>
        <begin position="478"/>
        <end position="488"/>
    </location>
</feature>
<feature type="compositionally biased region" description="Basic residues" evidence="1">
    <location>
        <begin position="367"/>
        <end position="380"/>
    </location>
</feature>
<feature type="compositionally biased region" description="Polar residues" evidence="1">
    <location>
        <begin position="106"/>
        <end position="156"/>
    </location>
</feature>
<evidence type="ECO:0000313" key="3">
    <source>
        <dbReference type="Proteomes" id="UP000235965"/>
    </source>
</evidence>
<dbReference type="OrthoDB" id="5857104at2759"/>
<feature type="compositionally biased region" description="Polar residues" evidence="1">
    <location>
        <begin position="7"/>
        <end position="18"/>
    </location>
</feature>
<feature type="region of interest" description="Disordered" evidence="1">
    <location>
        <begin position="1"/>
        <end position="205"/>
    </location>
</feature>
<feature type="compositionally biased region" description="Low complexity" evidence="1">
    <location>
        <begin position="192"/>
        <end position="205"/>
    </location>
</feature>
<feature type="compositionally biased region" description="Polar residues" evidence="1">
    <location>
        <begin position="594"/>
        <end position="605"/>
    </location>
</feature>
<organism evidence="2 3">
    <name type="scientific">Cryptotermes secundus</name>
    <dbReference type="NCBI Taxonomy" id="105785"/>
    <lineage>
        <taxon>Eukaryota</taxon>
        <taxon>Metazoa</taxon>
        <taxon>Ecdysozoa</taxon>
        <taxon>Arthropoda</taxon>
        <taxon>Hexapoda</taxon>
        <taxon>Insecta</taxon>
        <taxon>Pterygota</taxon>
        <taxon>Neoptera</taxon>
        <taxon>Polyneoptera</taxon>
        <taxon>Dictyoptera</taxon>
        <taxon>Blattodea</taxon>
        <taxon>Blattoidea</taxon>
        <taxon>Termitoidae</taxon>
        <taxon>Kalotermitidae</taxon>
        <taxon>Cryptotermitinae</taxon>
        <taxon>Cryptotermes</taxon>
    </lineage>
</organism>
<name>A0A2J7QYU5_9NEOP</name>
<evidence type="ECO:0000256" key="1">
    <source>
        <dbReference type="SAM" id="MobiDB-lite"/>
    </source>
</evidence>
<reference evidence="2 3" key="1">
    <citation type="submission" date="2017-12" db="EMBL/GenBank/DDBJ databases">
        <title>Hemimetabolous genomes reveal molecular basis of termite eusociality.</title>
        <authorList>
            <person name="Harrison M.C."/>
            <person name="Jongepier E."/>
            <person name="Robertson H.M."/>
            <person name="Arning N."/>
            <person name="Bitard-Feildel T."/>
            <person name="Chao H."/>
            <person name="Childers C.P."/>
            <person name="Dinh H."/>
            <person name="Doddapaneni H."/>
            <person name="Dugan S."/>
            <person name="Gowin J."/>
            <person name="Greiner C."/>
            <person name="Han Y."/>
            <person name="Hu H."/>
            <person name="Hughes D.S.T."/>
            <person name="Huylmans A.-K."/>
            <person name="Kemena C."/>
            <person name="Kremer L.P.M."/>
            <person name="Lee S.L."/>
            <person name="Lopez-Ezquerra A."/>
            <person name="Mallet L."/>
            <person name="Monroy-Kuhn J.M."/>
            <person name="Moser A."/>
            <person name="Murali S.C."/>
            <person name="Muzny D.M."/>
            <person name="Otani S."/>
            <person name="Piulachs M.-D."/>
            <person name="Poelchau M."/>
            <person name="Qu J."/>
            <person name="Schaub F."/>
            <person name="Wada-Katsumata A."/>
            <person name="Worley K.C."/>
            <person name="Xie Q."/>
            <person name="Ylla G."/>
            <person name="Poulsen M."/>
            <person name="Gibbs R.A."/>
            <person name="Schal C."/>
            <person name="Richards S."/>
            <person name="Belles X."/>
            <person name="Korb J."/>
            <person name="Bornberg-Bauer E."/>
        </authorList>
    </citation>
    <scope>NUCLEOTIDE SEQUENCE [LARGE SCALE GENOMIC DNA]</scope>
    <source>
        <tissue evidence="2">Whole body</tissue>
    </source>
</reference>
<dbReference type="AlphaFoldDB" id="A0A2J7QYU5"/>